<dbReference type="EMBL" id="CAJFCW020000001">
    <property type="protein sequence ID" value="CAG9080657.1"/>
    <property type="molecule type" value="Genomic_DNA"/>
</dbReference>
<comment type="caution">
    <text evidence="1">The sequence shown here is derived from an EMBL/GenBank/DDBJ whole genome shotgun (WGS) entry which is preliminary data.</text>
</comment>
<proteinExistence type="predicted"/>
<accession>A0A811JRT3</accession>
<organism evidence="1 2">
    <name type="scientific">Bursaphelenchus okinawaensis</name>
    <dbReference type="NCBI Taxonomy" id="465554"/>
    <lineage>
        <taxon>Eukaryota</taxon>
        <taxon>Metazoa</taxon>
        <taxon>Ecdysozoa</taxon>
        <taxon>Nematoda</taxon>
        <taxon>Chromadorea</taxon>
        <taxon>Rhabditida</taxon>
        <taxon>Tylenchina</taxon>
        <taxon>Tylenchomorpha</taxon>
        <taxon>Aphelenchoidea</taxon>
        <taxon>Aphelenchoididae</taxon>
        <taxon>Bursaphelenchus</taxon>
    </lineage>
</organism>
<sequence>MDTKLEKLLKQNLGNNGELKVQKDLVDALVEFVRENCCNELETLSQRINLRSKSISTSGVASWSLYNHSTNDDTVLIHRKIKSLCDVAVMEPEFKRIKSRILRVCHKVASTQNRRSASETRTTYSSTAGSSDTILATSVLSFGQSIKSIDGRELDHLVGVLHSDVDVKAKKSAINSLMTMSSFGMVRSRALAGLFNALNVLIPQQELFEVSMELLLKLLASNDFRPWTFVMENICGIYEVVDDRFDSTSVEYYQFADFCYQLLSQSSSFYRSFPLDSRQKVIPNLFKLLLISSKFSSANLLSVYSILDIDATFMKIRLLSFSDRQVFLNSMPELIDTFSTFVNLNIRQKCFLFCFYNRLICYHDLVQRLDMDKMVDSVRLLLVELFCDKKVNKDIRKTAGKVLLQASNSESGASFYYTNLLIELLSIRTYLALQALLNIVKLTELSLDLDSENQQVLVNFIRRCLQRRQTTVFTLIMEAILMLYRRKPEFGVSLMVEVDSDERLDPKHTVHSKILLLSGRSQRLWRHYSHVFLVSNSLHLICHQIEFSLIEDRRFVAKTLVNFLSPDSSTPIQLKEYGSLILIILLDCNFVVDILRSMDFGFLIDERFKALYSKQNYSFLYNLALLLYNPEILVEVRRQFSVWNRVLQYVQTIHNQGVKCDESTDIKSEGINVIFPKFDFTELQKPLWEIFMDSEAKKEWSLKELLRNYIKHHDAKRDVGNEPSTVPDWIHPFLDYGVGLGKERSRRRLISRLQSFSFLSDRPDYFVVVLLLTTDFDVDLCSQLLTRIPESQMFWPRSFSSNSLFYEKFSQITYRFINCALGDHEYINIGLVVDELKVPLFHLISNWIERFFIGMLSVEQLEQLIGYQLVLGHNFTGYLCVVILKYIMERLSLNDKKIEDFMFPDLSEFDLRDYLIDFKKLDRIRIHSQQ</sequence>
<dbReference type="Proteomes" id="UP000614601">
    <property type="component" value="Unassembled WGS sequence"/>
</dbReference>
<evidence type="ECO:0000313" key="1">
    <source>
        <dbReference type="EMBL" id="CAD5206144.1"/>
    </source>
</evidence>
<evidence type="ECO:0000313" key="2">
    <source>
        <dbReference type="Proteomes" id="UP000614601"/>
    </source>
</evidence>
<dbReference type="AlphaFoldDB" id="A0A811JRT3"/>
<reference evidence="1" key="1">
    <citation type="submission" date="2020-09" db="EMBL/GenBank/DDBJ databases">
        <authorList>
            <person name="Kikuchi T."/>
        </authorList>
    </citation>
    <scope>NUCLEOTIDE SEQUENCE</scope>
    <source>
        <strain evidence="1">SH1</strain>
    </source>
</reference>
<keyword evidence="2" id="KW-1185">Reference proteome</keyword>
<protein>
    <submittedName>
        <fullName evidence="1">Uncharacterized protein</fullName>
    </submittedName>
</protein>
<dbReference type="OrthoDB" id="10396075at2759"/>
<dbReference type="EMBL" id="CAJFDH010000001">
    <property type="protein sequence ID" value="CAD5206144.1"/>
    <property type="molecule type" value="Genomic_DNA"/>
</dbReference>
<gene>
    <name evidence="1" type="ORF">BOKJ2_LOCUS828</name>
</gene>
<name>A0A811JRT3_9BILA</name>
<dbReference type="Proteomes" id="UP000783686">
    <property type="component" value="Unassembled WGS sequence"/>
</dbReference>